<keyword evidence="4" id="KW-1185">Reference proteome</keyword>
<reference evidence="3" key="1">
    <citation type="journal article" date="2023" name="BMC Genomics">
        <title>Chromosome-level genome assemblies of Cutaneotrichosporon spp. (Trichosporonales, Basidiomycota) reveal imbalanced evolution between nucleotide sequences and chromosome synteny.</title>
        <authorList>
            <person name="Kobayashi Y."/>
            <person name="Kayamori A."/>
            <person name="Aoki K."/>
            <person name="Shiwa Y."/>
            <person name="Matsutani M."/>
            <person name="Fujita N."/>
            <person name="Sugita T."/>
            <person name="Iwasaki W."/>
            <person name="Tanaka N."/>
            <person name="Takashima M."/>
        </authorList>
    </citation>
    <scope>NUCLEOTIDE SEQUENCE</scope>
    <source>
        <strain evidence="3">HIS019</strain>
    </source>
</reference>
<proteinExistence type="predicted"/>
<feature type="compositionally biased region" description="Basic and acidic residues" evidence="1">
    <location>
        <begin position="50"/>
        <end position="59"/>
    </location>
</feature>
<sequence length="151" mass="16772">MNLLIITIFITTLVFVSALPLDYRIHVHGRSDSGSSGSSGSSGTALVENRGNESARPTDWKNTWESGDWDDGPLSDYPPWEGVPFTFEGDWESPKGTRAQIALLDYMIGVAERLDLKDLVQIWNGEVRRLNTRLAELDVKPEVVEHGDSGR</sequence>
<dbReference type="RefSeq" id="XP_060459310.1">
    <property type="nucleotide sequence ID" value="XM_060602969.1"/>
</dbReference>
<keyword evidence="2" id="KW-0732">Signal</keyword>
<dbReference type="KEGG" id="ccac:CcaHIS019_0605040"/>
<feature type="compositionally biased region" description="Low complexity" evidence="1">
    <location>
        <begin position="32"/>
        <end position="43"/>
    </location>
</feature>
<dbReference type="Proteomes" id="UP001233271">
    <property type="component" value="Chromosome 6"/>
</dbReference>
<evidence type="ECO:0000313" key="4">
    <source>
        <dbReference type="Proteomes" id="UP001233271"/>
    </source>
</evidence>
<name>A0AA48L8U6_9TREE</name>
<dbReference type="AlphaFoldDB" id="A0AA48L8U6"/>
<feature type="chain" id="PRO_5041278417" evidence="2">
    <location>
        <begin position="19"/>
        <end position="151"/>
    </location>
</feature>
<feature type="signal peptide" evidence="2">
    <location>
        <begin position="1"/>
        <end position="18"/>
    </location>
</feature>
<gene>
    <name evidence="3" type="ORF">CcaverHIS019_0605040</name>
</gene>
<accession>A0AA48L8U6</accession>
<evidence type="ECO:0000256" key="2">
    <source>
        <dbReference type="SAM" id="SignalP"/>
    </source>
</evidence>
<organism evidence="3 4">
    <name type="scientific">Cutaneotrichosporon cavernicola</name>
    <dbReference type="NCBI Taxonomy" id="279322"/>
    <lineage>
        <taxon>Eukaryota</taxon>
        <taxon>Fungi</taxon>
        <taxon>Dikarya</taxon>
        <taxon>Basidiomycota</taxon>
        <taxon>Agaricomycotina</taxon>
        <taxon>Tremellomycetes</taxon>
        <taxon>Trichosporonales</taxon>
        <taxon>Trichosporonaceae</taxon>
        <taxon>Cutaneotrichosporon</taxon>
    </lineage>
</organism>
<evidence type="ECO:0000313" key="3">
    <source>
        <dbReference type="EMBL" id="BEI94045.1"/>
    </source>
</evidence>
<feature type="region of interest" description="Disordered" evidence="1">
    <location>
        <begin position="30"/>
        <end position="71"/>
    </location>
</feature>
<protein>
    <submittedName>
        <fullName evidence="3">Uncharacterized protein</fullName>
    </submittedName>
</protein>
<evidence type="ECO:0000256" key="1">
    <source>
        <dbReference type="SAM" id="MobiDB-lite"/>
    </source>
</evidence>
<dbReference type="EMBL" id="AP028217">
    <property type="protein sequence ID" value="BEI94045.1"/>
    <property type="molecule type" value="Genomic_DNA"/>
</dbReference>
<dbReference type="GeneID" id="85497915"/>